<evidence type="ECO:0000259" key="5">
    <source>
        <dbReference type="Pfam" id="PF01555"/>
    </source>
</evidence>
<sequence length="872" mass="96803">MTDQLFQTDDQTARELEGQAALDQLRMELESGNIALPPGQSIASVLAMSSPPWHTATVNPFMRDWSMAGPRGDVARDDPGPYLDDVQGSKNTLQYKAHSYPTKVPPEVIVRLLLHYTKPGDVVLDGFAGSGMTGVAAQMCATPDQSIGFEFAKHGRTAQWGARRAVLNDLAPNATFLASGVTLPVDAEAFSSASAALLKRLDDELGWMYRTTTPDGHAALIDYTVWSEVFTCPHCGGAVVFYDTAFSASTGKVRDVFPCPGCGAAVGKKSSPPLERRKVPVRLLTGEVIERVELRPVRVHYRWRMGNVTVTGNKPLDDADRAVLARVASLTAPGAPSAALPISAMVHGSRLAPKGFTAVQHLYADRALASLSRLWTWAVEEPRLDIRRALKFWVEQAFWGLSWMNRYKATDHSQVNRAQSGVYYVSSLISECSPRYNLEGTEPKRGKRSTLVKLWQSVPPNADIRITTGDASALPLEDASVDYAFVDPPFGENIPYSDLAHVIEGWHGVLTQVEREAIVDKARGKSNREYADLMTACFKEFSRVLKPGRWMTVEFSNSSNVVWAALQEALTAAGFVVADTRVLDKTQDSYRQATAVNAVKQDLMISCYKPDAATTASIAAAGGADPTVWAFVGEHLKHLPVVHDTAGVLLPVRERHSDRIYHRVVSYYVSAGLPVPMTASEFYRGLDAHYNERDDMYFRPDQVETYERKKMTFKELASVQLFVTDETSAVSWLRQQLKRKPQKHSQIQPDYLREISTSGDRPDQLPDLRELLEQNFVQDSDGAWAVPDPRKSEHLDQLRQRDLLRTFDSYASDTGPLHRFRGEAVLAGFRNAWAKSEYDTIVKVAKRLPPDYLVEMPAVLAYVRNARSRLGQ</sequence>
<organism evidence="6 7">
    <name type="scientific">Cellulomonas chengniuliangii</name>
    <dbReference type="NCBI Taxonomy" id="2968084"/>
    <lineage>
        <taxon>Bacteria</taxon>
        <taxon>Bacillati</taxon>
        <taxon>Actinomycetota</taxon>
        <taxon>Actinomycetes</taxon>
        <taxon>Micrococcales</taxon>
        <taxon>Cellulomonadaceae</taxon>
        <taxon>Cellulomonas</taxon>
    </lineage>
</organism>
<keyword evidence="7" id="KW-1185">Reference proteome</keyword>
<evidence type="ECO:0000256" key="2">
    <source>
        <dbReference type="ARBA" id="ARBA00022679"/>
    </source>
</evidence>
<accession>A0ABY5KYK7</accession>
<proteinExistence type="predicted"/>
<dbReference type="Pfam" id="PF01555">
    <property type="entry name" value="N6_N4_Mtase"/>
    <property type="match status" value="1"/>
</dbReference>
<dbReference type="Proteomes" id="UP001316189">
    <property type="component" value="Chromosome"/>
</dbReference>
<dbReference type="InterPro" id="IPR002295">
    <property type="entry name" value="N4/N6-MTase_EcoPI_Mod-like"/>
</dbReference>
<reference evidence="6 7" key="1">
    <citation type="submission" date="2022-07" db="EMBL/GenBank/DDBJ databases">
        <title>Novel species in genus cellulomonas.</title>
        <authorList>
            <person name="Ye L."/>
        </authorList>
    </citation>
    <scope>NUCLEOTIDE SEQUENCE [LARGE SCALE GENOMIC DNA]</scope>
    <source>
        <strain evidence="7">zg-Y338</strain>
    </source>
</reference>
<feature type="domain" description="DNA methylase N-4/N-6" evidence="5">
    <location>
        <begin position="94"/>
        <end position="151"/>
    </location>
</feature>
<feature type="region of interest" description="Disordered" evidence="4">
    <location>
        <begin position="741"/>
        <end position="764"/>
    </location>
</feature>
<dbReference type="RefSeq" id="WP_227569852.1">
    <property type="nucleotide sequence ID" value="NZ_CP101988.1"/>
</dbReference>
<evidence type="ECO:0000313" key="6">
    <source>
        <dbReference type="EMBL" id="UUI75254.1"/>
    </source>
</evidence>
<protein>
    <submittedName>
        <fullName evidence="6">Site-specific DNA-methyltransferase</fullName>
    </submittedName>
</protein>
<keyword evidence="3" id="KW-0949">S-adenosyl-L-methionine</keyword>
<dbReference type="InterPro" id="IPR002941">
    <property type="entry name" value="DNA_methylase_N4/N6"/>
</dbReference>
<name>A0ABY5KYK7_9CELL</name>
<evidence type="ECO:0000256" key="4">
    <source>
        <dbReference type="SAM" id="MobiDB-lite"/>
    </source>
</evidence>
<dbReference type="InterPro" id="IPR029063">
    <property type="entry name" value="SAM-dependent_MTases_sf"/>
</dbReference>
<keyword evidence="1" id="KW-0489">Methyltransferase</keyword>
<evidence type="ECO:0000313" key="7">
    <source>
        <dbReference type="Proteomes" id="UP001316189"/>
    </source>
</evidence>
<evidence type="ECO:0000256" key="1">
    <source>
        <dbReference type="ARBA" id="ARBA00022603"/>
    </source>
</evidence>
<dbReference type="PRINTS" id="PR00506">
    <property type="entry name" value="D21N6MTFRASE"/>
</dbReference>
<gene>
    <name evidence="6" type="ORF">NP064_16065</name>
</gene>
<dbReference type="Gene3D" id="3.40.50.150">
    <property type="entry name" value="Vaccinia Virus protein VP39"/>
    <property type="match status" value="2"/>
</dbReference>
<dbReference type="EMBL" id="CP101988">
    <property type="protein sequence ID" value="UUI75254.1"/>
    <property type="molecule type" value="Genomic_DNA"/>
</dbReference>
<keyword evidence="2" id="KW-0808">Transferase</keyword>
<dbReference type="SUPFAM" id="SSF53335">
    <property type="entry name" value="S-adenosyl-L-methionine-dependent methyltransferases"/>
    <property type="match status" value="2"/>
</dbReference>
<evidence type="ECO:0000256" key="3">
    <source>
        <dbReference type="ARBA" id="ARBA00022691"/>
    </source>
</evidence>